<sequence length="196" mass="22332">MTKLASGGEDTAYQDLLEYEFSSRDGNEEDDEDTDSEEQLEERKTAQSWLTSACGDEFISYHWIYEDRDCEYLVVNKVGYQCATRYCERKNGLWGQLFFGKTYKKFIDLVAEVVGRAQLAEVDAMEELISMITDYSLMCRAKIRRAPDIAGLFPIAAGGERYVIAVVEYVTRYAVARSRVQNTAENVAMIIMEAGR</sequence>
<evidence type="ECO:0000313" key="2">
    <source>
        <dbReference type="EMBL" id="EEY61561.1"/>
    </source>
</evidence>
<dbReference type="InParanoid" id="D0MUB4"/>
<feature type="region of interest" description="Disordered" evidence="1">
    <location>
        <begin position="21"/>
        <end position="42"/>
    </location>
</feature>
<dbReference type="Proteomes" id="UP000006643">
    <property type="component" value="Unassembled WGS sequence"/>
</dbReference>
<evidence type="ECO:0000256" key="1">
    <source>
        <dbReference type="SAM" id="MobiDB-lite"/>
    </source>
</evidence>
<name>D0MUB4_PHYIT</name>
<dbReference type="EMBL" id="DS028119">
    <property type="protein sequence ID" value="EEY61561.1"/>
    <property type="molecule type" value="Genomic_DNA"/>
</dbReference>
<reference evidence="3" key="1">
    <citation type="journal article" date="2009" name="Nature">
        <title>Genome sequence and analysis of the Irish potato famine pathogen Phytophthora infestans.</title>
        <authorList>
            <consortium name="The Broad Institute Genome Sequencing Platform"/>
            <person name="Haas B.J."/>
            <person name="Kamoun S."/>
            <person name="Zody M.C."/>
            <person name="Jiang R.H."/>
            <person name="Handsaker R.E."/>
            <person name="Cano L.M."/>
            <person name="Grabherr M."/>
            <person name="Kodira C.D."/>
            <person name="Raffaele S."/>
            <person name="Torto-Alalibo T."/>
            <person name="Bozkurt T.O."/>
            <person name="Ah-Fong A.M."/>
            <person name="Alvarado L."/>
            <person name="Anderson V.L."/>
            <person name="Armstrong M.R."/>
            <person name="Avrova A."/>
            <person name="Baxter L."/>
            <person name="Beynon J."/>
            <person name="Boevink P.C."/>
            <person name="Bollmann S.R."/>
            <person name="Bos J.I."/>
            <person name="Bulone V."/>
            <person name="Cai G."/>
            <person name="Cakir C."/>
            <person name="Carrington J.C."/>
            <person name="Chawner M."/>
            <person name="Conti L."/>
            <person name="Costanzo S."/>
            <person name="Ewan R."/>
            <person name="Fahlgren N."/>
            <person name="Fischbach M.A."/>
            <person name="Fugelstad J."/>
            <person name="Gilroy E.M."/>
            <person name="Gnerre S."/>
            <person name="Green P.J."/>
            <person name="Grenville-Briggs L.J."/>
            <person name="Griffith J."/>
            <person name="Grunwald N.J."/>
            <person name="Horn K."/>
            <person name="Horner N.R."/>
            <person name="Hu C.H."/>
            <person name="Huitema E."/>
            <person name="Jeong D.H."/>
            <person name="Jones A.M."/>
            <person name="Jones J.D."/>
            <person name="Jones R.W."/>
            <person name="Karlsson E.K."/>
            <person name="Kunjeti S.G."/>
            <person name="Lamour K."/>
            <person name="Liu Z."/>
            <person name="Ma L."/>
            <person name="Maclean D."/>
            <person name="Chibucos M.C."/>
            <person name="McDonald H."/>
            <person name="McWalters J."/>
            <person name="Meijer H.J."/>
            <person name="Morgan W."/>
            <person name="Morris P.F."/>
            <person name="Munro C.A."/>
            <person name="O'Neill K."/>
            <person name="Ospina-Giraldo M."/>
            <person name="Pinzon A."/>
            <person name="Pritchard L."/>
            <person name="Ramsahoye B."/>
            <person name="Ren Q."/>
            <person name="Restrepo S."/>
            <person name="Roy S."/>
            <person name="Sadanandom A."/>
            <person name="Savidor A."/>
            <person name="Schornack S."/>
            <person name="Schwartz D.C."/>
            <person name="Schumann U.D."/>
            <person name="Schwessinger B."/>
            <person name="Seyer L."/>
            <person name="Sharpe T."/>
            <person name="Silvar C."/>
            <person name="Song J."/>
            <person name="Studholme D.J."/>
            <person name="Sykes S."/>
            <person name="Thines M."/>
            <person name="van de Vondervoort P.J."/>
            <person name="Phuntumart V."/>
            <person name="Wawra S."/>
            <person name="Weide R."/>
            <person name="Win J."/>
            <person name="Young C."/>
            <person name="Zhou S."/>
            <person name="Fry W."/>
            <person name="Meyers B.C."/>
            <person name="van West P."/>
            <person name="Ristaino J."/>
            <person name="Govers F."/>
            <person name="Birch P.R."/>
            <person name="Whisson S.C."/>
            <person name="Judelson H.S."/>
            <person name="Nusbaum C."/>
        </authorList>
    </citation>
    <scope>NUCLEOTIDE SEQUENCE [LARGE SCALE GENOMIC DNA]</scope>
    <source>
        <strain evidence="3">T30-4</strain>
    </source>
</reference>
<dbReference type="OrthoDB" id="111324at2759"/>
<protein>
    <submittedName>
        <fullName evidence="2">Uncharacterized protein</fullName>
    </submittedName>
</protein>
<keyword evidence="3" id="KW-1185">Reference proteome</keyword>
<dbReference type="AlphaFoldDB" id="D0MUB4"/>
<evidence type="ECO:0000313" key="3">
    <source>
        <dbReference type="Proteomes" id="UP000006643"/>
    </source>
</evidence>
<dbReference type="GeneID" id="9469345"/>
<feature type="compositionally biased region" description="Acidic residues" evidence="1">
    <location>
        <begin position="27"/>
        <end position="40"/>
    </location>
</feature>
<proteinExistence type="predicted"/>
<organism evidence="2 3">
    <name type="scientific">Phytophthora infestans (strain T30-4)</name>
    <name type="common">Potato late blight agent</name>
    <dbReference type="NCBI Taxonomy" id="403677"/>
    <lineage>
        <taxon>Eukaryota</taxon>
        <taxon>Sar</taxon>
        <taxon>Stramenopiles</taxon>
        <taxon>Oomycota</taxon>
        <taxon>Peronosporomycetes</taxon>
        <taxon>Peronosporales</taxon>
        <taxon>Peronosporaceae</taxon>
        <taxon>Phytophthora</taxon>
    </lineage>
</organism>
<accession>D0MUB4</accession>
<dbReference type="VEuPathDB" id="FungiDB:PITG_01880"/>
<dbReference type="KEGG" id="pif:PITG_01880"/>
<dbReference type="RefSeq" id="XP_002908478.1">
    <property type="nucleotide sequence ID" value="XM_002908432.1"/>
</dbReference>
<gene>
    <name evidence="2" type="ORF">PITG_01880</name>
</gene>
<dbReference type="HOGENOM" id="CLU_1392604_0_0_1"/>